<dbReference type="GO" id="GO:0005886">
    <property type="term" value="C:plasma membrane"/>
    <property type="evidence" value="ECO:0007669"/>
    <property type="project" value="UniProtKB-SubCell"/>
</dbReference>
<evidence type="ECO:0000256" key="5">
    <source>
        <dbReference type="ARBA" id="ARBA00022729"/>
    </source>
</evidence>
<organism evidence="9 10">
    <name type="scientific">Lupinus luteus</name>
    <name type="common">European yellow lupine</name>
    <dbReference type="NCBI Taxonomy" id="3873"/>
    <lineage>
        <taxon>Eukaryota</taxon>
        <taxon>Viridiplantae</taxon>
        <taxon>Streptophyta</taxon>
        <taxon>Embryophyta</taxon>
        <taxon>Tracheophyta</taxon>
        <taxon>Spermatophyta</taxon>
        <taxon>Magnoliopsida</taxon>
        <taxon>eudicotyledons</taxon>
        <taxon>Gunneridae</taxon>
        <taxon>Pentapetalae</taxon>
        <taxon>rosids</taxon>
        <taxon>fabids</taxon>
        <taxon>Fabales</taxon>
        <taxon>Fabaceae</taxon>
        <taxon>Papilionoideae</taxon>
        <taxon>50 kb inversion clade</taxon>
        <taxon>genistoids sensu lato</taxon>
        <taxon>core genistoids</taxon>
        <taxon>Genisteae</taxon>
        <taxon>Lupinus</taxon>
    </lineage>
</organism>
<proteinExistence type="inferred from homology"/>
<dbReference type="InterPro" id="IPR045003">
    <property type="entry name" value="FLA_A"/>
</dbReference>
<keyword evidence="4" id="KW-0449">Lipoprotein</keyword>
<keyword evidence="3" id="KW-1003">Cell membrane</keyword>
<dbReference type="EMBL" id="CAXHTB010000002">
    <property type="protein sequence ID" value="CAL0301566.1"/>
    <property type="molecule type" value="Genomic_DNA"/>
</dbReference>
<keyword evidence="4" id="KW-0325">Glycoprotein</keyword>
<dbReference type="PROSITE" id="PS50213">
    <property type="entry name" value="FAS1"/>
    <property type="match status" value="1"/>
</dbReference>
<keyword evidence="6" id="KW-0472">Membrane</keyword>
<accession>A0AAV1VX01</accession>
<reference evidence="9 10" key="1">
    <citation type="submission" date="2024-03" db="EMBL/GenBank/DDBJ databases">
        <authorList>
            <person name="Martinez-Hernandez J."/>
        </authorList>
    </citation>
    <scope>NUCLEOTIDE SEQUENCE [LARGE SCALE GENOMIC DNA]</scope>
</reference>
<dbReference type="SUPFAM" id="SSF82153">
    <property type="entry name" value="FAS1 domain"/>
    <property type="match status" value="1"/>
</dbReference>
<comment type="caution">
    <text evidence="9">The sequence shown here is derived from an EMBL/GenBank/DDBJ whole genome shotgun (WGS) entry which is preliminary data.</text>
</comment>
<evidence type="ECO:0000256" key="2">
    <source>
        <dbReference type="ARBA" id="ARBA00007843"/>
    </source>
</evidence>
<gene>
    <name evidence="9" type="ORF">LLUT_LOCUS2626</name>
</gene>
<name>A0AAV1VX01_LUPLU</name>
<evidence type="ECO:0000259" key="8">
    <source>
        <dbReference type="PROSITE" id="PS50213"/>
    </source>
</evidence>
<evidence type="ECO:0000256" key="1">
    <source>
        <dbReference type="ARBA" id="ARBA00004609"/>
    </source>
</evidence>
<dbReference type="AlphaFoldDB" id="A0AAV1VX01"/>
<keyword evidence="5" id="KW-0732">Signal</keyword>
<comment type="similarity">
    <text evidence="2">Belongs to the fasciclin-like AGP family.</text>
</comment>
<evidence type="ECO:0000256" key="4">
    <source>
        <dbReference type="ARBA" id="ARBA00022622"/>
    </source>
</evidence>
<evidence type="ECO:0000256" key="7">
    <source>
        <dbReference type="ARBA" id="ARBA00024686"/>
    </source>
</evidence>
<dbReference type="InterPro" id="IPR036378">
    <property type="entry name" value="FAS1_dom_sf"/>
</dbReference>
<dbReference type="SMART" id="SM00554">
    <property type="entry name" value="FAS1"/>
    <property type="match status" value="1"/>
</dbReference>
<dbReference type="PANTHER" id="PTHR32077:SF86">
    <property type="entry name" value="FAS1 DOMAIN-CONTAINING PROTEIN SELMODRAFT_448915"/>
    <property type="match status" value="1"/>
</dbReference>
<evidence type="ECO:0000256" key="3">
    <source>
        <dbReference type="ARBA" id="ARBA00022475"/>
    </source>
</evidence>
<dbReference type="Pfam" id="PF02469">
    <property type="entry name" value="Fasciclin"/>
    <property type="match status" value="1"/>
</dbReference>
<dbReference type="Proteomes" id="UP001497480">
    <property type="component" value="Unassembled WGS sequence"/>
</dbReference>
<dbReference type="Gene3D" id="2.30.180.10">
    <property type="entry name" value="FAS1 domain"/>
    <property type="match status" value="1"/>
</dbReference>
<protein>
    <recommendedName>
        <fullName evidence="8">FAS1 domain-containing protein</fullName>
    </recommendedName>
</protein>
<dbReference type="PANTHER" id="PTHR32077">
    <property type="entry name" value="FASCICLIN-LIKE ARABINOGALACTAN PROTEIN"/>
    <property type="match status" value="1"/>
</dbReference>
<keyword evidence="10" id="KW-1185">Reference proteome</keyword>
<keyword evidence="4" id="KW-0336">GPI-anchor</keyword>
<comment type="subcellular location">
    <subcellularLocation>
        <location evidence="1">Cell membrane</location>
        <topology evidence="1">Lipid-anchor</topology>
        <topology evidence="1">GPI-anchor</topology>
    </subcellularLocation>
</comment>
<sequence length="136" mass="15101">MKNQASGVIGDFNKAQQDAGITIFVPRDAAFARLPQSLKIQSLPADKKALVIEYHAIHSYYGADILKILVNPFEPTLATEVTNATSFRFSIAQFKGYVVIHTGIGKRSVVMETIYDRKPLAIYSVSDVLLPRDIFQ</sequence>
<evidence type="ECO:0000313" key="10">
    <source>
        <dbReference type="Proteomes" id="UP001497480"/>
    </source>
</evidence>
<feature type="domain" description="FAS1" evidence="8">
    <location>
        <begin position="1"/>
        <end position="129"/>
    </location>
</feature>
<evidence type="ECO:0000256" key="6">
    <source>
        <dbReference type="ARBA" id="ARBA00023136"/>
    </source>
</evidence>
<dbReference type="InterPro" id="IPR000782">
    <property type="entry name" value="FAS1_domain"/>
</dbReference>
<evidence type="ECO:0000313" key="9">
    <source>
        <dbReference type="EMBL" id="CAL0301566.1"/>
    </source>
</evidence>
<comment type="function">
    <text evidence="7">May be a cell surface adhesion protein.</text>
</comment>
<dbReference type="GO" id="GO:0098552">
    <property type="term" value="C:side of membrane"/>
    <property type="evidence" value="ECO:0007669"/>
    <property type="project" value="UniProtKB-KW"/>
</dbReference>
<dbReference type="GO" id="GO:0009834">
    <property type="term" value="P:plant-type secondary cell wall biogenesis"/>
    <property type="evidence" value="ECO:0007669"/>
    <property type="project" value="TreeGrafter"/>
</dbReference>